<organism evidence="1 2">
    <name type="scientific">Mytilus coruscus</name>
    <name type="common">Sea mussel</name>
    <dbReference type="NCBI Taxonomy" id="42192"/>
    <lineage>
        <taxon>Eukaryota</taxon>
        <taxon>Metazoa</taxon>
        <taxon>Spiralia</taxon>
        <taxon>Lophotrochozoa</taxon>
        <taxon>Mollusca</taxon>
        <taxon>Bivalvia</taxon>
        <taxon>Autobranchia</taxon>
        <taxon>Pteriomorphia</taxon>
        <taxon>Mytilida</taxon>
        <taxon>Mytiloidea</taxon>
        <taxon>Mytilidae</taxon>
        <taxon>Mytilinae</taxon>
        <taxon>Mytilus</taxon>
    </lineage>
</organism>
<dbReference type="Proteomes" id="UP000507470">
    <property type="component" value="Unassembled WGS sequence"/>
</dbReference>
<dbReference type="OrthoDB" id="6154603at2759"/>
<dbReference type="GO" id="GO:0003676">
    <property type="term" value="F:nucleic acid binding"/>
    <property type="evidence" value="ECO:0007669"/>
    <property type="project" value="InterPro"/>
</dbReference>
<evidence type="ECO:0000313" key="2">
    <source>
        <dbReference type="Proteomes" id="UP000507470"/>
    </source>
</evidence>
<dbReference type="AlphaFoldDB" id="A0A6J8CY35"/>
<gene>
    <name evidence="1" type="ORF">MCOR_34622</name>
</gene>
<evidence type="ECO:0008006" key="3">
    <source>
        <dbReference type="Google" id="ProtNLM"/>
    </source>
</evidence>
<dbReference type="Gene3D" id="3.30.420.10">
    <property type="entry name" value="Ribonuclease H-like superfamily/Ribonuclease H"/>
    <property type="match status" value="1"/>
</dbReference>
<name>A0A6J8CY35_MYTCO</name>
<dbReference type="PANTHER" id="PTHR46060:SF1">
    <property type="entry name" value="MARINER MOS1 TRANSPOSASE-LIKE PROTEIN"/>
    <property type="match status" value="1"/>
</dbReference>
<protein>
    <recommendedName>
        <fullName evidence="3">SETMAR</fullName>
    </recommendedName>
</protein>
<dbReference type="InterPro" id="IPR052709">
    <property type="entry name" value="Transposase-MT_Hybrid"/>
</dbReference>
<dbReference type="Pfam" id="PF13412">
    <property type="entry name" value="HTH_24"/>
    <property type="match status" value="1"/>
</dbReference>
<proteinExistence type="predicted"/>
<evidence type="ECO:0000313" key="1">
    <source>
        <dbReference type="EMBL" id="CAC5400441.1"/>
    </source>
</evidence>
<sequence length="262" mass="30715">MDTRVVRKVRGQAEVCVKIAFQPEKHSKVSRSFVFKWHKRFGDGRDNLEDDEREGRPSFRESDAIKDEVLNVIKSDRRLTVREVADKCDISKTTAHHILANDLNMNRVCARWVPRLLTAEHLTKRMELSNQFIKKVLRRDLVQALRKKRPYLAANIEQMILHQDNAPAHTSLKTHLEIDLLGFECLKHPPYSPDLAPMDFAVFPHIKSFLRGQRFDDLPELRQEVMNIILKINTEQFEKIFDDWLKRCKKCVALKGDYVEKS</sequence>
<accession>A0A6J8CY35</accession>
<reference evidence="1 2" key="1">
    <citation type="submission" date="2020-06" db="EMBL/GenBank/DDBJ databases">
        <authorList>
            <person name="Li R."/>
            <person name="Bekaert M."/>
        </authorList>
    </citation>
    <scope>NUCLEOTIDE SEQUENCE [LARGE SCALE GENOMIC DNA]</scope>
    <source>
        <strain evidence="2">wild</strain>
    </source>
</reference>
<dbReference type="InterPro" id="IPR036397">
    <property type="entry name" value="RNaseH_sf"/>
</dbReference>
<keyword evidence="2" id="KW-1185">Reference proteome</keyword>
<dbReference type="PANTHER" id="PTHR46060">
    <property type="entry name" value="MARINER MOS1 TRANSPOSASE-LIKE PROTEIN"/>
    <property type="match status" value="1"/>
</dbReference>
<dbReference type="EMBL" id="CACVKT020006204">
    <property type="protein sequence ID" value="CAC5400441.1"/>
    <property type="molecule type" value="Genomic_DNA"/>
</dbReference>